<dbReference type="InterPro" id="IPR029071">
    <property type="entry name" value="Ubiquitin-like_domsf"/>
</dbReference>
<keyword evidence="1 2" id="KW-0175">Coiled coil</keyword>
<dbReference type="InterPro" id="IPR001012">
    <property type="entry name" value="UBX_dom"/>
</dbReference>
<dbReference type="SUPFAM" id="SSF54236">
    <property type="entry name" value="Ubiquitin-like"/>
    <property type="match status" value="1"/>
</dbReference>
<feature type="coiled-coil region" evidence="2">
    <location>
        <begin position="380"/>
        <end position="414"/>
    </location>
</feature>
<dbReference type="PANTHER" id="PTHR23322:SF1">
    <property type="entry name" value="FAS-ASSOCIATED FACTOR 2"/>
    <property type="match status" value="1"/>
</dbReference>
<organism evidence="5">
    <name type="scientific">Hirondellea gigas</name>
    <dbReference type="NCBI Taxonomy" id="1518452"/>
    <lineage>
        <taxon>Eukaryota</taxon>
        <taxon>Metazoa</taxon>
        <taxon>Ecdysozoa</taxon>
        <taxon>Arthropoda</taxon>
        <taxon>Crustacea</taxon>
        <taxon>Multicrustacea</taxon>
        <taxon>Malacostraca</taxon>
        <taxon>Eumalacostraca</taxon>
        <taxon>Peracarida</taxon>
        <taxon>Amphipoda</taxon>
        <taxon>Amphilochidea</taxon>
        <taxon>Lysianassida</taxon>
        <taxon>Lysianassidira</taxon>
        <taxon>Lysianassoidea</taxon>
        <taxon>Lysianassidae</taxon>
        <taxon>Hirondellea</taxon>
    </lineage>
</organism>
<feature type="compositionally biased region" description="Low complexity" evidence="3">
    <location>
        <begin position="65"/>
        <end position="88"/>
    </location>
</feature>
<protein>
    <submittedName>
        <fullName evidence="5">FAS-associated factor 2</fullName>
    </submittedName>
</protein>
<feature type="region of interest" description="Disordered" evidence="3">
    <location>
        <begin position="481"/>
        <end position="535"/>
    </location>
</feature>
<feature type="domain" description="UBX" evidence="4">
    <location>
        <begin position="423"/>
        <end position="476"/>
    </location>
</feature>
<evidence type="ECO:0000256" key="3">
    <source>
        <dbReference type="SAM" id="MobiDB-lite"/>
    </source>
</evidence>
<dbReference type="Gene3D" id="3.10.20.90">
    <property type="entry name" value="Phosphatidylinositol 3-kinase Catalytic Subunit, Chain A, domain 1"/>
    <property type="match status" value="1"/>
</dbReference>
<dbReference type="SMART" id="SM00594">
    <property type="entry name" value="UAS"/>
    <property type="match status" value="1"/>
</dbReference>
<name>A0A6A7FY38_9CRUS</name>
<dbReference type="InterPro" id="IPR050730">
    <property type="entry name" value="UBX_domain-protein"/>
</dbReference>
<evidence type="ECO:0000256" key="1">
    <source>
        <dbReference type="ARBA" id="ARBA00023054"/>
    </source>
</evidence>
<evidence type="ECO:0000313" key="5">
    <source>
        <dbReference type="EMBL" id="LAC23461.1"/>
    </source>
</evidence>
<feature type="compositionally biased region" description="Low complexity" evidence="3">
    <location>
        <begin position="491"/>
        <end position="516"/>
    </location>
</feature>
<dbReference type="Gene3D" id="1.10.8.10">
    <property type="entry name" value="DNA helicase RuvA subunit, C-terminal domain"/>
    <property type="match status" value="1"/>
</dbReference>
<dbReference type="Gene3D" id="3.40.30.10">
    <property type="entry name" value="Glutaredoxin"/>
    <property type="match status" value="1"/>
</dbReference>
<dbReference type="GO" id="GO:0043130">
    <property type="term" value="F:ubiquitin binding"/>
    <property type="evidence" value="ECO:0007669"/>
    <property type="project" value="TreeGrafter"/>
</dbReference>
<proteinExistence type="evidence at transcript level"/>
<sequence length="551" mass="61526">MADTDSLTPDQLDKVMQFQEVSGCTDVCVCVAALATANWEVELAVHQHLTQASSGGDSRVDEGGSSTTTTTTSTATTTTISSSDQQSVVRRRVSENVVSSESSSSSSQVTGGVTSSSTPRVVSGGTTGPPSAALPPQHPRPLHTSPPGALRRISAWAVYLGFTLPSKLFIHWPVRLCYWTVQSLFAVAYSLLYSTSAAADPMRDLDQFLQTYSSNYPGLAHPTFYRGSYSQALNLAKQKLQFLLVYLHCGHHLNTDTFCRRVLSDAEVRNYISSNNILFWACDVTLPEGYRVSQALRENDYPYLALMVLRNNRMSVVARMEGTTLLEPRYVVDTLTRHYNSSMPYITAARLSRLEREQAVALRQEQDTAYQMSLRVDREKARRKVEADEQVRQKEALERQQELEEQQRRMKMKEMIPQEPDANTPGALQLVVKLPGGERIARSFHVDHPLSGLYCLLYTHPDAPDRFEVTTNFPRRVLPCNPPLCLRQNNKKQQQDSSGNNNSEQQQQSSATSSEQQQEEEEKVEEGEVEPTFGSFGIAPRTVLFVKDLDA</sequence>
<dbReference type="GO" id="GO:0036503">
    <property type="term" value="P:ERAD pathway"/>
    <property type="evidence" value="ECO:0007669"/>
    <property type="project" value="TreeGrafter"/>
</dbReference>
<feature type="compositionally biased region" description="Acidic residues" evidence="3">
    <location>
        <begin position="517"/>
        <end position="529"/>
    </location>
</feature>
<dbReference type="SUPFAM" id="SSF52833">
    <property type="entry name" value="Thioredoxin-like"/>
    <property type="match status" value="1"/>
</dbReference>
<feature type="region of interest" description="Disordered" evidence="3">
    <location>
        <begin position="50"/>
        <end position="146"/>
    </location>
</feature>
<dbReference type="EMBL" id="IACT01004263">
    <property type="protein sequence ID" value="LAC23461.1"/>
    <property type="molecule type" value="mRNA"/>
</dbReference>
<dbReference type="PROSITE" id="PS50033">
    <property type="entry name" value="UBX"/>
    <property type="match status" value="1"/>
</dbReference>
<evidence type="ECO:0000256" key="2">
    <source>
        <dbReference type="SAM" id="Coils"/>
    </source>
</evidence>
<reference evidence="5" key="1">
    <citation type="submission" date="2017-11" db="EMBL/GenBank/DDBJ databases">
        <title>The sensing device of the deep-sea amphipod.</title>
        <authorList>
            <person name="Kobayashi H."/>
            <person name="Nagahama T."/>
            <person name="Arai W."/>
            <person name="Sasagawa Y."/>
            <person name="Umeda M."/>
            <person name="Hayashi T."/>
            <person name="Nikaido I."/>
            <person name="Watanabe H."/>
            <person name="Oguri K."/>
            <person name="Kitazato H."/>
            <person name="Fujioka K."/>
            <person name="Kido Y."/>
            <person name="Takami H."/>
        </authorList>
    </citation>
    <scope>NUCLEOTIDE SEQUENCE</scope>
    <source>
        <tissue evidence="5">Whole body</tissue>
    </source>
</reference>
<dbReference type="GO" id="GO:0005783">
    <property type="term" value="C:endoplasmic reticulum"/>
    <property type="evidence" value="ECO:0007669"/>
    <property type="project" value="TreeGrafter"/>
</dbReference>
<dbReference type="InterPro" id="IPR006577">
    <property type="entry name" value="UAS"/>
</dbReference>
<evidence type="ECO:0000259" key="4">
    <source>
        <dbReference type="PROSITE" id="PS50033"/>
    </source>
</evidence>
<dbReference type="PANTHER" id="PTHR23322">
    <property type="entry name" value="FAS-ASSOCIATED PROTEIN"/>
    <property type="match status" value="1"/>
</dbReference>
<dbReference type="AlphaFoldDB" id="A0A6A7FY38"/>
<dbReference type="InterPro" id="IPR036249">
    <property type="entry name" value="Thioredoxin-like_sf"/>
</dbReference>
<dbReference type="InterPro" id="IPR049483">
    <property type="entry name" value="FAF1_2-like_UAS"/>
</dbReference>
<accession>A0A6A7FY38</accession>
<dbReference type="Pfam" id="PF21021">
    <property type="entry name" value="FAF1"/>
    <property type="match status" value="1"/>
</dbReference>
<dbReference type="Pfam" id="PF00789">
    <property type="entry name" value="UBX"/>
    <property type="match status" value="1"/>
</dbReference>
<feature type="compositionally biased region" description="Low complexity" evidence="3">
    <location>
        <begin position="95"/>
        <end position="124"/>
    </location>
</feature>